<keyword evidence="4 7" id="KW-0808">Transferase</keyword>
<dbReference type="AlphaFoldDB" id="A0A7V4XVF6"/>
<proteinExistence type="predicted"/>
<dbReference type="PRINTS" id="PR00996">
    <property type="entry name" value="CHERMTFRASE"/>
</dbReference>
<dbReference type="PANTHER" id="PTHR24422">
    <property type="entry name" value="CHEMOTAXIS PROTEIN METHYLTRANSFERASE"/>
    <property type="match status" value="1"/>
</dbReference>
<keyword evidence="3 7" id="KW-0489">Methyltransferase</keyword>
<dbReference type="InterPro" id="IPR050903">
    <property type="entry name" value="Bact_Chemotaxis_MeTrfase"/>
</dbReference>
<dbReference type="Gene3D" id="3.40.50.150">
    <property type="entry name" value="Vaccinia Virus protein VP39"/>
    <property type="match status" value="1"/>
</dbReference>
<comment type="catalytic activity">
    <reaction evidence="1">
        <text>L-glutamyl-[protein] + S-adenosyl-L-methionine = [protein]-L-glutamate 5-O-methyl ester + S-adenosyl-L-homocysteine</text>
        <dbReference type="Rhea" id="RHEA:24452"/>
        <dbReference type="Rhea" id="RHEA-COMP:10208"/>
        <dbReference type="Rhea" id="RHEA-COMP:10311"/>
        <dbReference type="ChEBI" id="CHEBI:29973"/>
        <dbReference type="ChEBI" id="CHEBI:57856"/>
        <dbReference type="ChEBI" id="CHEBI:59789"/>
        <dbReference type="ChEBI" id="CHEBI:82795"/>
        <dbReference type="EC" id="2.1.1.80"/>
    </reaction>
</comment>
<evidence type="ECO:0000259" key="6">
    <source>
        <dbReference type="PROSITE" id="PS50123"/>
    </source>
</evidence>
<organism evidence="7">
    <name type="scientific">Acidobacterium capsulatum</name>
    <dbReference type="NCBI Taxonomy" id="33075"/>
    <lineage>
        <taxon>Bacteria</taxon>
        <taxon>Pseudomonadati</taxon>
        <taxon>Acidobacteriota</taxon>
        <taxon>Terriglobia</taxon>
        <taxon>Terriglobales</taxon>
        <taxon>Acidobacteriaceae</taxon>
        <taxon>Acidobacterium</taxon>
    </lineage>
</organism>
<name>A0A7V4XVF6_9BACT</name>
<evidence type="ECO:0000256" key="5">
    <source>
        <dbReference type="ARBA" id="ARBA00022691"/>
    </source>
</evidence>
<dbReference type="InterPro" id="IPR022641">
    <property type="entry name" value="CheR_N"/>
</dbReference>
<accession>A0A7V4XVF6</accession>
<dbReference type="InterPro" id="IPR036804">
    <property type="entry name" value="CheR_N_sf"/>
</dbReference>
<dbReference type="EMBL" id="DTKL01000079">
    <property type="protein sequence ID" value="HGY95530.1"/>
    <property type="molecule type" value="Genomic_DNA"/>
</dbReference>
<dbReference type="SMART" id="SM00138">
    <property type="entry name" value="MeTrc"/>
    <property type="match status" value="1"/>
</dbReference>
<dbReference type="PIRSF" id="PIRSF000410">
    <property type="entry name" value="CheR"/>
    <property type="match status" value="1"/>
</dbReference>
<sequence>MSLEESSLVSSSAGVAPPLQLTAREFATICSLAKEEFGLELGKGKEQLVAARLGKVARRHGFRDFPAYYKYLKADQSGQALVELIDALTTNHTSFFREPAHFDFMVREILPAAKRSGSLSIWSAACSTGEEPYSIALTAREQGSAPQIVATDISTRALDTARRAVYSAERFEQPLPAWLRKHLLKGEGQWQGHYRIGPQVQAMVSFRRLNLIEPLPSLGPFQLIFCRNVMIYFSRETQEHVVRQLEERLEPGGYLFVGHSESLTGIQHNLQQLQPAIYRKRGGSR</sequence>
<dbReference type="EC" id="2.1.1.80" evidence="2"/>
<dbReference type="InterPro" id="IPR000780">
    <property type="entry name" value="CheR_MeTrfase"/>
</dbReference>
<gene>
    <name evidence="7" type="ORF">ENW50_12725</name>
</gene>
<dbReference type="InterPro" id="IPR026024">
    <property type="entry name" value="Chemotaxis_MeTrfase_CheR"/>
</dbReference>
<dbReference type="SUPFAM" id="SSF53335">
    <property type="entry name" value="S-adenosyl-L-methionine-dependent methyltransferases"/>
    <property type="match status" value="1"/>
</dbReference>
<protein>
    <recommendedName>
        <fullName evidence="2">protein-glutamate O-methyltransferase</fullName>
        <ecNumber evidence="2">2.1.1.80</ecNumber>
    </recommendedName>
</protein>
<dbReference type="Pfam" id="PF01739">
    <property type="entry name" value="CheR"/>
    <property type="match status" value="1"/>
</dbReference>
<dbReference type="Gene3D" id="1.10.155.10">
    <property type="entry name" value="Chemotaxis receptor methyltransferase CheR, N-terminal domain"/>
    <property type="match status" value="1"/>
</dbReference>
<evidence type="ECO:0000313" key="7">
    <source>
        <dbReference type="EMBL" id="HGY95530.1"/>
    </source>
</evidence>
<dbReference type="PANTHER" id="PTHR24422:SF26">
    <property type="entry name" value="CHEMOTAXIS PROTEIN METHYLTRANSFERASE"/>
    <property type="match status" value="1"/>
</dbReference>
<dbReference type="InterPro" id="IPR022642">
    <property type="entry name" value="CheR_C"/>
</dbReference>
<reference evidence="7" key="1">
    <citation type="journal article" date="2020" name="mSystems">
        <title>Genome- and Community-Level Interaction Insights into Carbon Utilization and Element Cycling Functions of Hydrothermarchaeota in Hydrothermal Sediment.</title>
        <authorList>
            <person name="Zhou Z."/>
            <person name="Liu Y."/>
            <person name="Xu W."/>
            <person name="Pan J."/>
            <person name="Luo Z.H."/>
            <person name="Li M."/>
        </authorList>
    </citation>
    <scope>NUCLEOTIDE SEQUENCE [LARGE SCALE GENOMIC DNA]</scope>
    <source>
        <strain evidence="7">SpSt-855</strain>
    </source>
</reference>
<dbReference type="Pfam" id="PF03705">
    <property type="entry name" value="CheR_N"/>
    <property type="match status" value="1"/>
</dbReference>
<dbReference type="GO" id="GO:0008983">
    <property type="term" value="F:protein-glutamate O-methyltransferase activity"/>
    <property type="evidence" value="ECO:0007669"/>
    <property type="project" value="UniProtKB-EC"/>
</dbReference>
<dbReference type="PROSITE" id="PS50123">
    <property type="entry name" value="CHER"/>
    <property type="match status" value="1"/>
</dbReference>
<keyword evidence="5" id="KW-0949">S-adenosyl-L-methionine</keyword>
<evidence type="ECO:0000256" key="3">
    <source>
        <dbReference type="ARBA" id="ARBA00022603"/>
    </source>
</evidence>
<dbReference type="SUPFAM" id="SSF47757">
    <property type="entry name" value="Chemotaxis receptor methyltransferase CheR, N-terminal domain"/>
    <property type="match status" value="1"/>
</dbReference>
<dbReference type="GO" id="GO:0032259">
    <property type="term" value="P:methylation"/>
    <property type="evidence" value="ECO:0007669"/>
    <property type="project" value="UniProtKB-KW"/>
</dbReference>
<comment type="caution">
    <text evidence="7">The sequence shown here is derived from an EMBL/GenBank/DDBJ whole genome shotgun (WGS) entry which is preliminary data.</text>
</comment>
<feature type="domain" description="CheR-type methyltransferase" evidence="6">
    <location>
        <begin position="14"/>
        <end position="283"/>
    </location>
</feature>
<evidence type="ECO:0000256" key="2">
    <source>
        <dbReference type="ARBA" id="ARBA00012534"/>
    </source>
</evidence>
<dbReference type="InterPro" id="IPR029063">
    <property type="entry name" value="SAM-dependent_MTases_sf"/>
</dbReference>
<evidence type="ECO:0000256" key="4">
    <source>
        <dbReference type="ARBA" id="ARBA00022679"/>
    </source>
</evidence>
<evidence type="ECO:0000256" key="1">
    <source>
        <dbReference type="ARBA" id="ARBA00001541"/>
    </source>
</evidence>